<evidence type="ECO:0000313" key="2">
    <source>
        <dbReference type="EMBL" id="OJJ32423.1"/>
    </source>
</evidence>
<gene>
    <name evidence="2" type="ORF">ASPWEDRAFT_31325</name>
</gene>
<feature type="region of interest" description="Disordered" evidence="1">
    <location>
        <begin position="1"/>
        <end position="38"/>
    </location>
</feature>
<accession>A0A1L9RC32</accession>
<evidence type="ECO:0000313" key="3">
    <source>
        <dbReference type="Proteomes" id="UP000184383"/>
    </source>
</evidence>
<proteinExistence type="predicted"/>
<dbReference type="RefSeq" id="XP_040686100.1">
    <property type="nucleotide sequence ID" value="XM_040833535.1"/>
</dbReference>
<dbReference type="Proteomes" id="UP000184383">
    <property type="component" value="Unassembled WGS sequence"/>
</dbReference>
<dbReference type="GeneID" id="63749383"/>
<evidence type="ECO:0000256" key="1">
    <source>
        <dbReference type="SAM" id="MobiDB-lite"/>
    </source>
</evidence>
<reference evidence="3" key="1">
    <citation type="journal article" date="2017" name="Genome Biol.">
        <title>Comparative genomics reveals high biological diversity and specific adaptations in the industrially and medically important fungal genus Aspergillus.</title>
        <authorList>
            <person name="de Vries R.P."/>
            <person name="Riley R."/>
            <person name="Wiebenga A."/>
            <person name="Aguilar-Osorio G."/>
            <person name="Amillis S."/>
            <person name="Uchima C.A."/>
            <person name="Anderluh G."/>
            <person name="Asadollahi M."/>
            <person name="Askin M."/>
            <person name="Barry K."/>
            <person name="Battaglia E."/>
            <person name="Bayram O."/>
            <person name="Benocci T."/>
            <person name="Braus-Stromeyer S.A."/>
            <person name="Caldana C."/>
            <person name="Canovas D."/>
            <person name="Cerqueira G.C."/>
            <person name="Chen F."/>
            <person name="Chen W."/>
            <person name="Choi C."/>
            <person name="Clum A."/>
            <person name="Dos Santos R.A."/>
            <person name="Damasio A.R."/>
            <person name="Diallinas G."/>
            <person name="Emri T."/>
            <person name="Fekete E."/>
            <person name="Flipphi M."/>
            <person name="Freyberg S."/>
            <person name="Gallo A."/>
            <person name="Gournas C."/>
            <person name="Habgood R."/>
            <person name="Hainaut M."/>
            <person name="Harispe M.L."/>
            <person name="Henrissat B."/>
            <person name="Hilden K.S."/>
            <person name="Hope R."/>
            <person name="Hossain A."/>
            <person name="Karabika E."/>
            <person name="Karaffa L."/>
            <person name="Karanyi Z."/>
            <person name="Krasevec N."/>
            <person name="Kuo A."/>
            <person name="Kusch H."/>
            <person name="LaButti K."/>
            <person name="Lagendijk E.L."/>
            <person name="Lapidus A."/>
            <person name="Levasseur A."/>
            <person name="Lindquist E."/>
            <person name="Lipzen A."/>
            <person name="Logrieco A.F."/>
            <person name="MacCabe A."/>
            <person name="Maekelae M.R."/>
            <person name="Malavazi I."/>
            <person name="Melin P."/>
            <person name="Meyer V."/>
            <person name="Mielnichuk N."/>
            <person name="Miskei M."/>
            <person name="Molnar A.P."/>
            <person name="Mule G."/>
            <person name="Ngan C.Y."/>
            <person name="Orejas M."/>
            <person name="Orosz E."/>
            <person name="Ouedraogo J.P."/>
            <person name="Overkamp K.M."/>
            <person name="Park H.-S."/>
            <person name="Perrone G."/>
            <person name="Piumi F."/>
            <person name="Punt P.J."/>
            <person name="Ram A.F."/>
            <person name="Ramon A."/>
            <person name="Rauscher S."/>
            <person name="Record E."/>
            <person name="Riano-Pachon D.M."/>
            <person name="Robert V."/>
            <person name="Roehrig J."/>
            <person name="Ruller R."/>
            <person name="Salamov A."/>
            <person name="Salih N.S."/>
            <person name="Samson R.A."/>
            <person name="Sandor E."/>
            <person name="Sanguinetti M."/>
            <person name="Schuetze T."/>
            <person name="Sepcic K."/>
            <person name="Shelest E."/>
            <person name="Sherlock G."/>
            <person name="Sophianopoulou V."/>
            <person name="Squina F.M."/>
            <person name="Sun H."/>
            <person name="Susca A."/>
            <person name="Todd R.B."/>
            <person name="Tsang A."/>
            <person name="Unkles S.E."/>
            <person name="van de Wiele N."/>
            <person name="van Rossen-Uffink D."/>
            <person name="Oliveira J.V."/>
            <person name="Vesth T.C."/>
            <person name="Visser J."/>
            <person name="Yu J.-H."/>
            <person name="Zhou M."/>
            <person name="Andersen M.R."/>
            <person name="Archer D.B."/>
            <person name="Baker S.E."/>
            <person name="Benoit I."/>
            <person name="Brakhage A.A."/>
            <person name="Braus G.H."/>
            <person name="Fischer R."/>
            <person name="Frisvad J.C."/>
            <person name="Goldman G.H."/>
            <person name="Houbraken J."/>
            <person name="Oakley B."/>
            <person name="Pocsi I."/>
            <person name="Scazzocchio C."/>
            <person name="Seiboth B."/>
            <person name="vanKuyk P.A."/>
            <person name="Wortman J."/>
            <person name="Dyer P.S."/>
            <person name="Grigoriev I.V."/>
        </authorList>
    </citation>
    <scope>NUCLEOTIDE SEQUENCE [LARGE SCALE GENOMIC DNA]</scope>
    <source>
        <strain evidence="3">DTO 134E9</strain>
    </source>
</reference>
<feature type="region of interest" description="Disordered" evidence="1">
    <location>
        <begin position="100"/>
        <end position="171"/>
    </location>
</feature>
<feature type="compositionally biased region" description="Low complexity" evidence="1">
    <location>
        <begin position="1"/>
        <end position="11"/>
    </location>
</feature>
<protein>
    <submittedName>
        <fullName evidence="2">Uncharacterized protein</fullName>
    </submittedName>
</protein>
<dbReference type="VEuPathDB" id="FungiDB:ASPWEDRAFT_31325"/>
<keyword evidence="3" id="KW-1185">Reference proteome</keyword>
<feature type="compositionally biased region" description="Gly residues" evidence="1">
    <location>
        <begin position="112"/>
        <end position="123"/>
    </location>
</feature>
<name>A0A1L9RC32_ASPWE</name>
<dbReference type="AlphaFoldDB" id="A0A1L9RC32"/>
<dbReference type="EMBL" id="KV878215">
    <property type="protein sequence ID" value="OJJ32423.1"/>
    <property type="molecule type" value="Genomic_DNA"/>
</dbReference>
<feature type="compositionally biased region" description="Basic residues" evidence="1">
    <location>
        <begin position="101"/>
        <end position="111"/>
    </location>
</feature>
<sequence length="204" mass="21720">MNNNNRTMNMNAPAPPPPPPAGRDGKGGGGGPDRGGIKKVRLLMLEAAEINTANLHGQRNRGLRCPCCKKRGHKENQCHEYRYRLSAGKQYMPQYQERVANRGRGRGRGGRGGRGGGSGGGAHHGQQAPPAPGHQAPEARTPPAENAQEQGNQAPAGPTPDVEDQVLTLLEGMSDDARSRLINRIQLAVLPGREANKESDHAMG</sequence>
<organism evidence="2 3">
    <name type="scientific">Aspergillus wentii DTO 134E9</name>
    <dbReference type="NCBI Taxonomy" id="1073089"/>
    <lineage>
        <taxon>Eukaryota</taxon>
        <taxon>Fungi</taxon>
        <taxon>Dikarya</taxon>
        <taxon>Ascomycota</taxon>
        <taxon>Pezizomycotina</taxon>
        <taxon>Eurotiomycetes</taxon>
        <taxon>Eurotiomycetidae</taxon>
        <taxon>Eurotiales</taxon>
        <taxon>Aspergillaceae</taxon>
        <taxon>Aspergillus</taxon>
        <taxon>Aspergillus subgen. Cremei</taxon>
    </lineage>
</organism>